<accession>A0A2C9V9P0</accession>
<organism evidence="4">
    <name type="scientific">Manihot esculenta</name>
    <name type="common">Cassava</name>
    <name type="synonym">Jatropha manihot</name>
    <dbReference type="NCBI Taxonomy" id="3983"/>
    <lineage>
        <taxon>Eukaryota</taxon>
        <taxon>Viridiplantae</taxon>
        <taxon>Streptophyta</taxon>
        <taxon>Embryophyta</taxon>
        <taxon>Tracheophyta</taxon>
        <taxon>Spermatophyta</taxon>
        <taxon>Magnoliopsida</taxon>
        <taxon>eudicotyledons</taxon>
        <taxon>Gunneridae</taxon>
        <taxon>Pentapetalae</taxon>
        <taxon>rosids</taxon>
        <taxon>fabids</taxon>
        <taxon>Malpighiales</taxon>
        <taxon>Euphorbiaceae</taxon>
        <taxon>Crotonoideae</taxon>
        <taxon>Manihoteae</taxon>
        <taxon>Manihot</taxon>
    </lineage>
</organism>
<feature type="repeat" description="PPR" evidence="3">
    <location>
        <begin position="9"/>
        <end position="43"/>
    </location>
</feature>
<comment type="similarity">
    <text evidence="1">Belongs to the PPR family. P subfamily.</text>
</comment>
<evidence type="ECO:0000256" key="2">
    <source>
        <dbReference type="ARBA" id="ARBA00022737"/>
    </source>
</evidence>
<name>A0A2C9V9P0_MANES</name>
<dbReference type="NCBIfam" id="TIGR00756">
    <property type="entry name" value="PPR"/>
    <property type="match status" value="6"/>
</dbReference>
<dbReference type="InterPro" id="IPR051240">
    <property type="entry name" value="Mito_RNA-Proc/Resp"/>
</dbReference>
<dbReference type="Pfam" id="PF13041">
    <property type="entry name" value="PPR_2"/>
    <property type="match status" value="2"/>
</dbReference>
<feature type="repeat" description="PPR" evidence="3">
    <location>
        <begin position="108"/>
        <end position="142"/>
    </location>
</feature>
<evidence type="ECO:0000313" key="4">
    <source>
        <dbReference type="EMBL" id="OAY40889.1"/>
    </source>
</evidence>
<protein>
    <recommendedName>
        <fullName evidence="5">Pentacotripeptide-repeat region of PRORP domain-containing protein</fullName>
    </recommendedName>
</protein>
<feature type="repeat" description="PPR" evidence="3">
    <location>
        <begin position="194"/>
        <end position="228"/>
    </location>
</feature>
<reference evidence="4" key="1">
    <citation type="submission" date="2016-02" db="EMBL/GenBank/DDBJ databases">
        <title>WGS assembly of Manihot esculenta.</title>
        <authorList>
            <person name="Bredeson J.V."/>
            <person name="Prochnik S.E."/>
            <person name="Lyons J.B."/>
            <person name="Schmutz J."/>
            <person name="Grimwood J."/>
            <person name="Vrebalov J."/>
            <person name="Bart R.S."/>
            <person name="Amuge T."/>
            <person name="Ferguson M.E."/>
            <person name="Green R."/>
            <person name="Putnam N."/>
            <person name="Stites J."/>
            <person name="Rounsley S."/>
            <person name="Rokhsar D.S."/>
        </authorList>
    </citation>
    <scope>NUCLEOTIDE SEQUENCE [LARGE SCALE GENOMIC DNA]</scope>
    <source>
        <tissue evidence="4">Leaf</tissue>
    </source>
</reference>
<dbReference type="Pfam" id="PF12854">
    <property type="entry name" value="PPR_1"/>
    <property type="match status" value="1"/>
</dbReference>
<dbReference type="PROSITE" id="PS51375">
    <property type="entry name" value="PPR"/>
    <property type="match status" value="5"/>
</dbReference>
<dbReference type="InterPro" id="IPR002885">
    <property type="entry name" value="PPR_rpt"/>
</dbReference>
<sequence>MAEKGVAPSVVTYNTLINGYEKLCTFDRCFQILEEMEEIGIYNMLIDGSCVVGKLKDALRFFDEMLRSEIGATLATCNALINGLCKKGRLMEAEDLLLQITSSGYSPDAVTYNSLISGYANAGNVPKCLELYETMKKLGIKQTINTFHPLISGCSRQGIELVETLFTKIHAEIGSLRKPYELYRDMIDRGFQTDKMTYHSLILGHLREGELSETKDLVDSMKAKGLAPNANTYNILVKGHCDRKDFGVAYIWCREMTENNFHPSEGRLNEVRVICSEMKVKGMADWGSIEDLSAVAET</sequence>
<dbReference type="SUPFAM" id="SSF81901">
    <property type="entry name" value="HCP-like"/>
    <property type="match status" value="1"/>
</dbReference>
<feature type="repeat" description="PPR" evidence="3">
    <location>
        <begin position="73"/>
        <end position="107"/>
    </location>
</feature>
<evidence type="ECO:0008006" key="5">
    <source>
        <dbReference type="Google" id="ProtNLM"/>
    </source>
</evidence>
<dbReference type="AlphaFoldDB" id="A0A2C9V9P0"/>
<gene>
    <name evidence="4" type="ORF">MANES_09G057600</name>
</gene>
<feature type="repeat" description="PPR" evidence="3">
    <location>
        <begin position="229"/>
        <end position="263"/>
    </location>
</feature>
<dbReference type="PANTHER" id="PTHR47933:SF45">
    <property type="entry name" value="PENTACOTRIPEPTIDE-REPEAT REGION OF PRORP DOMAIN-CONTAINING PROTEIN"/>
    <property type="match status" value="1"/>
</dbReference>
<dbReference type="InterPro" id="IPR011990">
    <property type="entry name" value="TPR-like_helical_dom_sf"/>
</dbReference>
<proteinExistence type="inferred from homology"/>
<dbReference type="EMBL" id="CM004395">
    <property type="protein sequence ID" value="OAY40889.1"/>
    <property type="molecule type" value="Genomic_DNA"/>
</dbReference>
<dbReference type="Gene3D" id="1.25.40.10">
    <property type="entry name" value="Tetratricopeptide repeat domain"/>
    <property type="match status" value="3"/>
</dbReference>
<evidence type="ECO:0000256" key="3">
    <source>
        <dbReference type="PROSITE-ProRule" id="PRU00708"/>
    </source>
</evidence>
<dbReference type="PANTHER" id="PTHR47933">
    <property type="entry name" value="PENTATRICOPEPTIDE REPEAT-CONTAINING PROTEIN 1, MITOCHONDRIAL"/>
    <property type="match status" value="1"/>
</dbReference>
<evidence type="ECO:0000256" key="1">
    <source>
        <dbReference type="ARBA" id="ARBA00007626"/>
    </source>
</evidence>
<keyword evidence="2" id="KW-0677">Repeat</keyword>
<dbReference type="Pfam" id="PF01535">
    <property type="entry name" value="PPR"/>
    <property type="match status" value="1"/>
</dbReference>